<sequence>MLEVLVAREKPLTREEKEAVKEEAEAIFQEVLGTPKGRLRVFVLEERQAETEK</sequence>
<dbReference type="InterPro" id="IPR049116">
    <property type="entry name" value="Tautomerase-like"/>
</dbReference>
<evidence type="ECO:0000313" key="1">
    <source>
        <dbReference type="EMBL" id="RTH31219.1"/>
    </source>
</evidence>
<accession>A0A430S745</accession>
<dbReference type="Gene3D" id="3.30.429.10">
    <property type="entry name" value="Macrophage Migration Inhibitory Factor"/>
    <property type="match status" value="1"/>
</dbReference>
<evidence type="ECO:0008006" key="5">
    <source>
        <dbReference type="Google" id="ProtNLM"/>
    </source>
</evidence>
<comment type="caution">
    <text evidence="1">The sequence shown here is derived from an EMBL/GenBank/DDBJ whole genome shotgun (WGS) entry which is preliminary data.</text>
</comment>
<name>A0A430S745_THESC</name>
<gene>
    <name evidence="2" type="ORF">CSW25_13190</name>
    <name evidence="1" type="ORF">CSW33_08500</name>
</gene>
<dbReference type="InterPro" id="IPR014347">
    <property type="entry name" value="Tautomerase/MIF_sf"/>
</dbReference>
<dbReference type="Proteomes" id="UP000287962">
    <property type="component" value="Unassembled WGS sequence"/>
</dbReference>
<dbReference type="Pfam" id="PF21420">
    <property type="entry name" value="Tautomerase-like"/>
    <property type="match status" value="1"/>
</dbReference>
<dbReference type="RefSeq" id="WP_126165461.1">
    <property type="nucleotide sequence ID" value="NZ_PELO01000326.1"/>
</dbReference>
<proteinExistence type="predicted"/>
<keyword evidence="4" id="KW-1185">Reference proteome</keyword>
<reference evidence="2" key="1">
    <citation type="submission" date="2017-10" db="EMBL/GenBank/DDBJ databases">
        <authorList>
            <person name="Wilpiszeski R.L."/>
            <person name="Zhidan Z."/>
            <person name="House C.H."/>
        </authorList>
    </citation>
    <scope>NUCLEOTIDE SEQUENCE</scope>
    <source>
        <strain evidence="2">12_S12</strain>
    </source>
</reference>
<evidence type="ECO:0000313" key="2">
    <source>
        <dbReference type="EMBL" id="RTI04225.1"/>
    </source>
</evidence>
<dbReference type="Proteomes" id="UP000286928">
    <property type="component" value="Unassembled WGS sequence"/>
</dbReference>
<dbReference type="AlphaFoldDB" id="A0A430S745"/>
<protein>
    <recommendedName>
        <fullName evidence="5">4-oxalocrotonate tautomerase</fullName>
    </recommendedName>
</protein>
<dbReference type="EMBL" id="PEML01000330">
    <property type="protein sequence ID" value="RTI04225.1"/>
    <property type="molecule type" value="Genomic_DNA"/>
</dbReference>
<reference evidence="3 4" key="2">
    <citation type="journal article" date="2019" name="Extremophiles">
        <title>Biogeography of thermophiles and predominance of Thermus scotoductus in domestic water heaters.</title>
        <authorList>
            <person name="Wilpiszeski R.L."/>
            <person name="Zhang Z."/>
            <person name="House C.H."/>
        </authorList>
    </citation>
    <scope>NUCLEOTIDE SEQUENCE [LARGE SCALE GENOMIC DNA]</scope>
    <source>
        <strain evidence="2 4">12_S12</strain>
        <strain evidence="1 3">20_S20</strain>
    </source>
</reference>
<evidence type="ECO:0000313" key="4">
    <source>
        <dbReference type="Proteomes" id="UP000287962"/>
    </source>
</evidence>
<organism evidence="1 3">
    <name type="scientific">Thermus scotoductus</name>
    <dbReference type="NCBI Taxonomy" id="37636"/>
    <lineage>
        <taxon>Bacteria</taxon>
        <taxon>Thermotogati</taxon>
        <taxon>Deinococcota</taxon>
        <taxon>Deinococci</taxon>
        <taxon>Thermales</taxon>
        <taxon>Thermaceae</taxon>
        <taxon>Thermus</taxon>
    </lineage>
</organism>
<dbReference type="EMBL" id="PEMD01000276">
    <property type="protein sequence ID" value="RTH31219.1"/>
    <property type="molecule type" value="Genomic_DNA"/>
</dbReference>
<evidence type="ECO:0000313" key="3">
    <source>
        <dbReference type="Proteomes" id="UP000286928"/>
    </source>
</evidence>